<accession>A0A183PY92</accession>
<gene>
    <name evidence="1" type="ORF">SMTD_LOCUS19328</name>
</gene>
<sequence>MIHRGKSKILPYNTPCNNQITIDGEDLEDVKTSTYLCRIIDEHGRSDANVKARIGKARAAWSQLKNIWNSEQLYVKQHKGQNFQYTCQDSSTVCVGNLDNYECHHPEYTSFY</sequence>
<name>A0A183PY92_9TREM</name>
<proteinExistence type="predicted"/>
<evidence type="ECO:0000313" key="2">
    <source>
        <dbReference type="Proteomes" id="UP000269396"/>
    </source>
</evidence>
<dbReference type="AlphaFoldDB" id="A0A183PY92"/>
<dbReference type="EMBL" id="UZAL01042101">
    <property type="protein sequence ID" value="VDP79526.1"/>
    <property type="molecule type" value="Genomic_DNA"/>
</dbReference>
<reference evidence="1 2" key="1">
    <citation type="submission" date="2018-11" db="EMBL/GenBank/DDBJ databases">
        <authorList>
            <consortium name="Pathogen Informatics"/>
        </authorList>
    </citation>
    <scope>NUCLEOTIDE SEQUENCE [LARGE SCALE GENOMIC DNA]</scope>
    <source>
        <strain>Denwood</strain>
        <strain evidence="2">Zambia</strain>
    </source>
</reference>
<dbReference type="Proteomes" id="UP000269396">
    <property type="component" value="Unassembled WGS sequence"/>
</dbReference>
<keyword evidence="2" id="KW-1185">Reference proteome</keyword>
<organism evidence="1 2">
    <name type="scientific">Schistosoma mattheei</name>
    <dbReference type="NCBI Taxonomy" id="31246"/>
    <lineage>
        <taxon>Eukaryota</taxon>
        <taxon>Metazoa</taxon>
        <taxon>Spiralia</taxon>
        <taxon>Lophotrochozoa</taxon>
        <taxon>Platyhelminthes</taxon>
        <taxon>Trematoda</taxon>
        <taxon>Digenea</taxon>
        <taxon>Strigeidida</taxon>
        <taxon>Schistosomatoidea</taxon>
        <taxon>Schistosomatidae</taxon>
        <taxon>Schistosoma</taxon>
    </lineage>
</organism>
<protein>
    <submittedName>
        <fullName evidence="1">Uncharacterized protein</fullName>
    </submittedName>
</protein>
<evidence type="ECO:0000313" key="1">
    <source>
        <dbReference type="EMBL" id="VDP79526.1"/>
    </source>
</evidence>